<sequence>MIAPLVALIFLPFCFAIALWVSWSDMKFMKIPNKAGLAMLALWLVLGLIVVLCGLLPFKAWLWGWALAACVLVAGFILNAAGAVGAGDAKFAAAMAPLFIHADIRFVLGLYAACLLGAFAAHRLARLIPPFRAATTDWQSWTHKDFPMGLALSGTLIFFLLAALLPLF</sequence>
<feature type="transmembrane region" description="Helical" evidence="1">
    <location>
        <begin position="106"/>
        <end position="128"/>
    </location>
</feature>
<dbReference type="Proteomes" id="UP001157355">
    <property type="component" value="Unassembled WGS sequence"/>
</dbReference>
<dbReference type="GO" id="GO:0004190">
    <property type="term" value="F:aspartic-type endopeptidase activity"/>
    <property type="evidence" value="ECO:0007669"/>
    <property type="project" value="InterPro"/>
</dbReference>
<evidence type="ECO:0000313" key="4">
    <source>
        <dbReference type="Proteomes" id="UP001157355"/>
    </source>
</evidence>
<evidence type="ECO:0000256" key="1">
    <source>
        <dbReference type="SAM" id="Phobius"/>
    </source>
</evidence>
<dbReference type="AlphaFoldDB" id="A0AA37TVR8"/>
<name>A0AA37TVR8_9RHOB</name>
<feature type="transmembrane region" description="Helical" evidence="1">
    <location>
        <begin position="148"/>
        <end position="167"/>
    </location>
</feature>
<feature type="transmembrane region" description="Helical" evidence="1">
    <location>
        <begin position="63"/>
        <end position="85"/>
    </location>
</feature>
<dbReference type="InterPro" id="IPR000045">
    <property type="entry name" value="Prepilin_IV_endopep_pep"/>
</dbReference>
<accession>A0AA37TVR8</accession>
<proteinExistence type="predicted"/>
<dbReference type="Pfam" id="PF01478">
    <property type="entry name" value="Peptidase_A24"/>
    <property type="match status" value="1"/>
</dbReference>
<keyword evidence="1" id="KW-1133">Transmembrane helix</keyword>
<feature type="transmembrane region" description="Helical" evidence="1">
    <location>
        <begin position="6"/>
        <end position="23"/>
    </location>
</feature>
<organism evidence="3 4">
    <name type="scientific">Cypionkella aquatica</name>
    <dbReference type="NCBI Taxonomy" id="1756042"/>
    <lineage>
        <taxon>Bacteria</taxon>
        <taxon>Pseudomonadati</taxon>
        <taxon>Pseudomonadota</taxon>
        <taxon>Alphaproteobacteria</taxon>
        <taxon>Rhodobacterales</taxon>
        <taxon>Paracoccaceae</taxon>
        <taxon>Cypionkella</taxon>
    </lineage>
</organism>
<dbReference type="EMBL" id="BSPP01000007">
    <property type="protein sequence ID" value="GLS86798.1"/>
    <property type="molecule type" value="Genomic_DNA"/>
</dbReference>
<dbReference type="GO" id="GO:0016020">
    <property type="term" value="C:membrane"/>
    <property type="evidence" value="ECO:0007669"/>
    <property type="project" value="InterPro"/>
</dbReference>
<comment type="caution">
    <text evidence="3">The sequence shown here is derived from an EMBL/GenBank/DDBJ whole genome shotgun (WGS) entry which is preliminary data.</text>
</comment>
<reference evidence="3 4" key="1">
    <citation type="journal article" date="2014" name="Int. J. Syst. Evol. Microbiol.">
        <title>Complete genome sequence of Corynebacterium casei LMG S-19264T (=DSM 44701T), isolated from a smear-ripened cheese.</title>
        <authorList>
            <consortium name="US DOE Joint Genome Institute (JGI-PGF)"/>
            <person name="Walter F."/>
            <person name="Albersmeier A."/>
            <person name="Kalinowski J."/>
            <person name="Ruckert C."/>
        </authorList>
    </citation>
    <scope>NUCLEOTIDE SEQUENCE [LARGE SCALE GENOMIC DNA]</scope>
    <source>
        <strain evidence="3 4">NBRC 111766</strain>
    </source>
</reference>
<gene>
    <name evidence="3" type="ORF">GCM10010873_17720</name>
</gene>
<feature type="transmembrane region" description="Helical" evidence="1">
    <location>
        <begin position="35"/>
        <end position="57"/>
    </location>
</feature>
<feature type="domain" description="Prepilin type IV endopeptidase peptidase" evidence="2">
    <location>
        <begin position="14"/>
        <end position="119"/>
    </location>
</feature>
<dbReference type="RefSeq" id="WP_284324992.1">
    <property type="nucleotide sequence ID" value="NZ_BSPP01000007.1"/>
</dbReference>
<keyword evidence="1" id="KW-0812">Transmembrane</keyword>
<keyword evidence="1" id="KW-0472">Membrane</keyword>
<evidence type="ECO:0000313" key="3">
    <source>
        <dbReference type="EMBL" id="GLS86798.1"/>
    </source>
</evidence>
<evidence type="ECO:0000259" key="2">
    <source>
        <dbReference type="Pfam" id="PF01478"/>
    </source>
</evidence>
<protein>
    <submittedName>
        <fullName evidence="3">Membrane protein</fullName>
    </submittedName>
</protein>
<keyword evidence="4" id="KW-1185">Reference proteome</keyword>
<dbReference type="Gene3D" id="1.20.120.1220">
    <property type="match status" value="1"/>
</dbReference>